<dbReference type="PANTHER" id="PTHR34236">
    <property type="entry name" value="DIMETHYL SULFOXIDE REDUCTASE TRANSCRIPTIONAL ACTIVATOR"/>
    <property type="match status" value="1"/>
</dbReference>
<comment type="caution">
    <text evidence="6">The sequence shown here is derived from an EMBL/GenBank/DDBJ whole genome shotgun (WGS) entry which is preliminary data.</text>
</comment>
<keyword evidence="1" id="KW-0805">Transcription regulation</keyword>
<organism evidence="6 7">
    <name type="scientific">Haloprofundus marisrubri</name>
    <dbReference type="NCBI Taxonomy" id="1514971"/>
    <lineage>
        <taxon>Archaea</taxon>
        <taxon>Methanobacteriati</taxon>
        <taxon>Methanobacteriota</taxon>
        <taxon>Stenosarchaea group</taxon>
        <taxon>Halobacteria</taxon>
        <taxon>Halobacteriales</taxon>
        <taxon>Haloferacaceae</taxon>
        <taxon>Haloprofundus</taxon>
    </lineage>
</organism>
<dbReference type="InterPro" id="IPR007050">
    <property type="entry name" value="HTH_bacterioopsin"/>
</dbReference>
<accession>A0A0W1R4T7</accession>
<evidence type="ECO:0000256" key="1">
    <source>
        <dbReference type="ARBA" id="ARBA00023015"/>
    </source>
</evidence>
<dbReference type="STRING" id="1514971.AUR64_19445"/>
<keyword evidence="2" id="KW-0804">Transcription</keyword>
<dbReference type="Pfam" id="PF04967">
    <property type="entry name" value="HTH_10"/>
    <property type="match status" value="1"/>
</dbReference>
<protein>
    <recommendedName>
        <fullName evidence="8">DNA-binding protein</fullName>
    </recommendedName>
</protein>
<feature type="domain" description="Bacterioopsin transcriptional activator GAF and HTH associated" evidence="5">
    <location>
        <begin position="61"/>
        <end position="164"/>
    </location>
</feature>
<evidence type="ECO:0000313" key="7">
    <source>
        <dbReference type="Proteomes" id="UP000054387"/>
    </source>
</evidence>
<evidence type="ECO:0000256" key="3">
    <source>
        <dbReference type="SAM" id="MobiDB-lite"/>
    </source>
</evidence>
<dbReference type="Proteomes" id="UP000054387">
    <property type="component" value="Unassembled WGS sequence"/>
</dbReference>
<feature type="region of interest" description="Disordered" evidence="3">
    <location>
        <begin position="1"/>
        <end position="20"/>
    </location>
</feature>
<evidence type="ECO:0000259" key="4">
    <source>
        <dbReference type="Pfam" id="PF04967"/>
    </source>
</evidence>
<keyword evidence="7" id="KW-1185">Reference proteome</keyword>
<dbReference type="AlphaFoldDB" id="A0A0W1R4T7"/>
<evidence type="ECO:0000259" key="5">
    <source>
        <dbReference type="Pfam" id="PF15915"/>
    </source>
</evidence>
<gene>
    <name evidence="6" type="ORF">AUR64_19445</name>
</gene>
<feature type="domain" description="HTH bat-type" evidence="4">
    <location>
        <begin position="186"/>
        <end position="232"/>
    </location>
</feature>
<dbReference type="PANTHER" id="PTHR34236:SF1">
    <property type="entry name" value="DIMETHYL SULFOXIDE REDUCTASE TRANSCRIPTIONAL ACTIVATOR"/>
    <property type="match status" value="1"/>
</dbReference>
<dbReference type="Pfam" id="PF15915">
    <property type="entry name" value="BAT"/>
    <property type="match status" value="1"/>
</dbReference>
<sequence>MGDDPDDRSDPRAEESSTTDGLAVERYDLVVEAYLAHPSILLCPTLDAVSESTVRPQSQTTYRGRQTLFFTAANADFDVFESALVDDTTVCDPTLVGVDSNYRTYRVGLSDAARWPTEIPESLGASVTSAENNSGGWHVRMRLPGRAVLSALSTRCRETDVDFRVRQLYSPDAADGRPGNARYGVTDDQEQLLRTAYEMGYYDVPRRSSQNELAEQFGVSPSAVSQQLRRGTGALVGNTLATPSSTPPRDR</sequence>
<evidence type="ECO:0000256" key="2">
    <source>
        <dbReference type="ARBA" id="ARBA00023163"/>
    </source>
</evidence>
<evidence type="ECO:0000313" key="6">
    <source>
        <dbReference type="EMBL" id="KTG08406.1"/>
    </source>
</evidence>
<dbReference type="InterPro" id="IPR031803">
    <property type="entry name" value="BAT_GAF/HTH-assoc"/>
</dbReference>
<reference evidence="6 7" key="1">
    <citation type="submission" date="2015-12" db="EMBL/GenBank/DDBJ databases">
        <title>Haloprofundus marisrubri gen. nov., sp. nov., an extremely halophilic archaeon isolated from the Discovery deep brine-seawater interface in the Red Sea.</title>
        <authorList>
            <person name="Zhang G."/>
            <person name="Stingl U."/>
            <person name="Rashid M."/>
        </authorList>
    </citation>
    <scope>NUCLEOTIDE SEQUENCE [LARGE SCALE GENOMIC DNA]</scope>
    <source>
        <strain evidence="6 7">SB9</strain>
    </source>
</reference>
<feature type="region of interest" description="Disordered" evidence="3">
    <location>
        <begin position="224"/>
        <end position="251"/>
    </location>
</feature>
<dbReference type="EMBL" id="LOPU01000031">
    <property type="protein sequence ID" value="KTG08406.1"/>
    <property type="molecule type" value="Genomic_DNA"/>
</dbReference>
<proteinExistence type="predicted"/>
<evidence type="ECO:0008006" key="8">
    <source>
        <dbReference type="Google" id="ProtNLM"/>
    </source>
</evidence>
<name>A0A0W1R4T7_9EURY</name>